<evidence type="ECO:0000313" key="10">
    <source>
        <dbReference type="EMBL" id="UOO96552.1"/>
    </source>
</evidence>
<dbReference type="EMBL" id="BAAADN010000017">
    <property type="protein sequence ID" value="GAA0455280.1"/>
    <property type="molecule type" value="Genomic_DNA"/>
</dbReference>
<evidence type="ECO:0000259" key="8">
    <source>
        <dbReference type="PROSITE" id="PS51202"/>
    </source>
</evidence>
<comment type="subcellular location">
    <subcellularLocation>
        <location evidence="1">Membrane</location>
        <topology evidence="1">Multi-pass membrane protein</topology>
    </subcellularLocation>
</comment>
<dbReference type="RefSeq" id="WP_244705349.1">
    <property type="nucleotide sequence ID" value="NZ_BAAADN010000017.1"/>
</dbReference>
<feature type="transmembrane region" description="Helical" evidence="7">
    <location>
        <begin position="46"/>
        <end position="66"/>
    </location>
</feature>
<feature type="transmembrane region" description="Helical" evidence="7">
    <location>
        <begin position="566"/>
        <end position="589"/>
    </location>
</feature>
<feature type="transmembrane region" description="Helical" evidence="7">
    <location>
        <begin position="174"/>
        <end position="194"/>
    </location>
</feature>
<organism evidence="9 12">
    <name type="scientific">Halococcus dombrowskii</name>
    <dbReference type="NCBI Taxonomy" id="179637"/>
    <lineage>
        <taxon>Archaea</taxon>
        <taxon>Methanobacteriati</taxon>
        <taxon>Methanobacteriota</taxon>
        <taxon>Stenosarchaea group</taxon>
        <taxon>Halobacteria</taxon>
        <taxon>Halobacteriales</taxon>
        <taxon>Halococcaceae</taxon>
        <taxon>Halococcus</taxon>
    </lineage>
</organism>
<keyword evidence="3 7" id="KW-0812">Transmembrane</keyword>
<feature type="transmembrane region" description="Helical" evidence="7">
    <location>
        <begin position="483"/>
        <end position="504"/>
    </location>
</feature>
<dbReference type="GO" id="GO:0008324">
    <property type="term" value="F:monoatomic cation transmembrane transporter activity"/>
    <property type="evidence" value="ECO:0007669"/>
    <property type="project" value="InterPro"/>
</dbReference>
<sequence length="591" mass="62201">MLVVFAVVFAAFVLFITGYVRPDVTALLVLVALVVLNPWTNVSPAQALAGFSNEATITVLAMLILSDGVRRTGVIRRLAAWVSDRVGTSESKQRGAIVAIAGSSAGFVNDTPVVALLVPLVTDLARRGNTSPSKLLIPLSYAAMMGGTLTLIGTSTNLLASGLAENLLGQSLTMFQFTPVGLVVLVTGALYLYFVAPRLLPERIDPDENAAEANRIEGLITEVDVDDASPLVDRTPTDAFDDVEGDVEVLGIVRNRQSQTPEMIERIQAGDALIIRADSDTVAAVDDRFGLLSGKSADEIDEVDADDDQSVVEVVVPSGSAFAGETPTSARLAQRYDTALLAVRRGNSVIRKRLRDVELAVGDVLVLRTPEENVERLSNSRELVFVSEGGEESYREDKIPVALGILVGVVGLAGLGLLAIEIAALAGVVAMVLTGVLRPSELYEGVEWDVIFLLAGVIPLGIAMSNTGAANFIGALVAQSADFLPVIVVLGLFYVLTVILTNIISNNASVALMVPVGISAARSIGANPLAFVLIVMFAGSAAFLSPVGYQTNLFVYGPGGYEFTDYARVGAPLQVILTVVTTLGVALYFGV</sequence>
<evidence type="ECO:0000313" key="9">
    <source>
        <dbReference type="EMBL" id="GAA0455280.1"/>
    </source>
</evidence>
<dbReference type="InterPro" id="IPR051679">
    <property type="entry name" value="DASS-Related_Transporters"/>
</dbReference>
<dbReference type="PROSITE" id="PS51202">
    <property type="entry name" value="RCK_C"/>
    <property type="match status" value="2"/>
</dbReference>
<keyword evidence="2" id="KW-0813">Transport</keyword>
<feature type="transmembrane region" description="Helical" evidence="7">
    <location>
        <begin position="135"/>
        <end position="154"/>
    </location>
</feature>
<keyword evidence="11" id="KW-1185">Reference proteome</keyword>
<keyword evidence="6 7" id="KW-0472">Membrane</keyword>
<dbReference type="GO" id="GO:0006813">
    <property type="term" value="P:potassium ion transport"/>
    <property type="evidence" value="ECO:0007669"/>
    <property type="project" value="InterPro"/>
</dbReference>
<keyword evidence="4" id="KW-0677">Repeat</keyword>
<keyword evidence="5 7" id="KW-1133">Transmembrane helix</keyword>
<dbReference type="AlphaFoldDB" id="A0AAV3SD21"/>
<evidence type="ECO:0000256" key="6">
    <source>
        <dbReference type="ARBA" id="ARBA00023136"/>
    </source>
</evidence>
<reference evidence="9" key="1">
    <citation type="journal article" date="2014" name="Int. J. Syst. Evol. Microbiol.">
        <title>Complete genome sequence of Corynebacterium casei LMG S-19264T (=DSM 44701T), isolated from a smear-ripened cheese.</title>
        <authorList>
            <consortium name="US DOE Joint Genome Institute (JGI-PGF)"/>
            <person name="Walter F."/>
            <person name="Albersmeier A."/>
            <person name="Kalinowski J."/>
            <person name="Ruckert C."/>
        </authorList>
    </citation>
    <scope>NUCLEOTIDE SEQUENCE</scope>
    <source>
        <strain evidence="9">JCM 12289</strain>
    </source>
</reference>
<dbReference type="Gene3D" id="3.30.70.1450">
    <property type="entry name" value="Regulator of K+ conductance, C-terminal domain"/>
    <property type="match status" value="2"/>
</dbReference>
<dbReference type="InterPro" id="IPR004680">
    <property type="entry name" value="Cit_transptr-like_dom"/>
</dbReference>
<evidence type="ECO:0000256" key="4">
    <source>
        <dbReference type="ARBA" id="ARBA00022737"/>
    </source>
</evidence>
<dbReference type="PANTHER" id="PTHR43652">
    <property type="entry name" value="BASIC AMINO ACID ANTIPORTER YFCC-RELATED"/>
    <property type="match status" value="1"/>
</dbReference>
<protein>
    <submittedName>
        <fullName evidence="9">SLC13 family permease</fullName>
    </submittedName>
</protein>
<evidence type="ECO:0000256" key="5">
    <source>
        <dbReference type="ARBA" id="ARBA00022989"/>
    </source>
</evidence>
<evidence type="ECO:0000256" key="1">
    <source>
        <dbReference type="ARBA" id="ARBA00004141"/>
    </source>
</evidence>
<name>A0AAV3SD21_HALDO</name>
<evidence type="ECO:0000313" key="12">
    <source>
        <dbReference type="Proteomes" id="UP001500962"/>
    </source>
</evidence>
<feature type="transmembrane region" description="Helical" evidence="7">
    <location>
        <begin position="401"/>
        <end position="430"/>
    </location>
</feature>
<gene>
    <name evidence="9" type="ORF">GCM10008985_08880</name>
    <name evidence="10" type="ORF">MUK72_14245</name>
</gene>
<evidence type="ECO:0000256" key="7">
    <source>
        <dbReference type="SAM" id="Phobius"/>
    </source>
</evidence>
<feature type="transmembrane region" description="Helical" evidence="7">
    <location>
        <begin position="524"/>
        <end position="545"/>
    </location>
</feature>
<feature type="transmembrane region" description="Helical" evidence="7">
    <location>
        <begin position="450"/>
        <end position="476"/>
    </location>
</feature>
<evidence type="ECO:0000313" key="11">
    <source>
        <dbReference type="Proteomes" id="UP000830542"/>
    </source>
</evidence>
<feature type="domain" description="RCK C-terminal" evidence="8">
    <location>
        <begin position="298"/>
        <end position="383"/>
    </location>
</feature>
<accession>A0AAV3SD21</accession>
<dbReference type="KEGG" id="hdo:MUK72_14245"/>
<dbReference type="Proteomes" id="UP001500962">
    <property type="component" value="Unassembled WGS sequence"/>
</dbReference>
<dbReference type="GeneID" id="71763031"/>
<dbReference type="InterPro" id="IPR006037">
    <property type="entry name" value="RCK_C"/>
</dbReference>
<dbReference type="PANTHER" id="PTHR43652:SF2">
    <property type="entry name" value="BASIC AMINO ACID ANTIPORTER YFCC-RELATED"/>
    <property type="match status" value="1"/>
</dbReference>
<reference evidence="10" key="2">
    <citation type="submission" date="2022-04" db="EMBL/GenBank/DDBJ databases">
        <title>Sequencing and genomic assembly of Halococcus dombrowskii.</title>
        <authorList>
            <person name="Lim S.W."/>
            <person name="MacLea K.S."/>
        </authorList>
    </citation>
    <scope>NUCLEOTIDE SEQUENCE</scope>
    <source>
        <strain evidence="10">H4</strain>
    </source>
</reference>
<dbReference type="GO" id="GO:0005886">
    <property type="term" value="C:plasma membrane"/>
    <property type="evidence" value="ECO:0007669"/>
    <property type="project" value="TreeGrafter"/>
</dbReference>
<reference evidence="9" key="3">
    <citation type="submission" date="2023-12" db="EMBL/GenBank/DDBJ databases">
        <authorList>
            <person name="Sun Q."/>
            <person name="Inoue M."/>
        </authorList>
    </citation>
    <scope>NUCLEOTIDE SEQUENCE</scope>
    <source>
        <strain evidence="9">JCM 12289</strain>
    </source>
</reference>
<dbReference type="SUPFAM" id="SSF116726">
    <property type="entry name" value="TrkA C-terminal domain-like"/>
    <property type="match status" value="2"/>
</dbReference>
<dbReference type="Pfam" id="PF02080">
    <property type="entry name" value="TrkA_C"/>
    <property type="match status" value="1"/>
</dbReference>
<dbReference type="CDD" id="cd01115">
    <property type="entry name" value="SLC13_permease"/>
    <property type="match status" value="1"/>
</dbReference>
<proteinExistence type="predicted"/>
<dbReference type="InterPro" id="IPR036721">
    <property type="entry name" value="RCK_C_sf"/>
</dbReference>
<evidence type="ECO:0000256" key="3">
    <source>
        <dbReference type="ARBA" id="ARBA00022692"/>
    </source>
</evidence>
<dbReference type="Proteomes" id="UP000830542">
    <property type="component" value="Chromosome"/>
</dbReference>
<feature type="domain" description="RCK C-terminal" evidence="8">
    <location>
        <begin position="208"/>
        <end position="291"/>
    </location>
</feature>
<evidence type="ECO:0000256" key="2">
    <source>
        <dbReference type="ARBA" id="ARBA00022448"/>
    </source>
</evidence>
<dbReference type="EMBL" id="CP095005">
    <property type="protein sequence ID" value="UOO96552.1"/>
    <property type="molecule type" value="Genomic_DNA"/>
</dbReference>
<dbReference type="Pfam" id="PF03600">
    <property type="entry name" value="CitMHS"/>
    <property type="match status" value="1"/>
</dbReference>